<organism evidence="2 3">
    <name type="scientific">Halobacillus locisalis</name>
    <dbReference type="NCBI Taxonomy" id="220753"/>
    <lineage>
        <taxon>Bacteria</taxon>
        <taxon>Bacillati</taxon>
        <taxon>Bacillota</taxon>
        <taxon>Bacilli</taxon>
        <taxon>Bacillales</taxon>
        <taxon>Bacillaceae</taxon>
        <taxon>Halobacillus</taxon>
    </lineage>
</organism>
<dbReference type="SUPFAM" id="SSF53474">
    <property type="entry name" value="alpha/beta-Hydrolases"/>
    <property type="match status" value="1"/>
</dbReference>
<dbReference type="RefSeq" id="WP_181473704.1">
    <property type="nucleotide sequence ID" value="NZ_JACEFG010000004.1"/>
</dbReference>
<feature type="domain" description="AB hydrolase-1" evidence="1">
    <location>
        <begin position="16"/>
        <end position="134"/>
    </location>
</feature>
<gene>
    <name evidence="2" type="ORF">H0266_17295</name>
</gene>
<evidence type="ECO:0000313" key="3">
    <source>
        <dbReference type="Proteomes" id="UP000571017"/>
    </source>
</evidence>
<sequence>MTLGYKTYVRDASKSWIVFFHGFGGNYTIFNRQINDFKENYNLLFIDLPGHGESPNINTIDENVLDFTGQKVIELLDRLNIQKPHFIGVSLGTIVIQHIAMVYPSRIKSMILSGAVGKWLWWGELVGKVALSFPIRQMLPYMVPYVSFAYILMPKKNHKKSRNMFIREALKLGQDSYLRWLYILRDANSIYKSLRAQTNHIPKLYISGDEDHMFLRGITRHVKEEHGAKLEILKKCGHVCNIEQSALFNKLSLQFIQQLDPA</sequence>
<dbReference type="Pfam" id="PF00561">
    <property type="entry name" value="Abhydrolase_1"/>
    <property type="match status" value="1"/>
</dbReference>
<dbReference type="InterPro" id="IPR050266">
    <property type="entry name" value="AB_hydrolase_sf"/>
</dbReference>
<accession>A0A838CYU2</accession>
<dbReference type="InterPro" id="IPR029058">
    <property type="entry name" value="AB_hydrolase_fold"/>
</dbReference>
<reference evidence="2 3" key="1">
    <citation type="journal article" date="2004" name="Extremophiles">
        <title>Halobacillus locisalis sp. nov., a halophilic bacterium isolated from a marine solar saltern of the Yellow Sea in Korea.</title>
        <authorList>
            <person name="Yoon J.H."/>
            <person name="Kang K.H."/>
            <person name="Oh T.K."/>
            <person name="Park Y.H."/>
        </authorList>
    </citation>
    <scope>NUCLEOTIDE SEQUENCE [LARGE SCALE GENOMIC DNA]</scope>
    <source>
        <strain evidence="2 3">KCTC 3788</strain>
    </source>
</reference>
<dbReference type="EMBL" id="JACEFG010000004">
    <property type="protein sequence ID" value="MBA2176646.1"/>
    <property type="molecule type" value="Genomic_DNA"/>
</dbReference>
<protein>
    <submittedName>
        <fullName evidence="2">Alpha/beta hydrolase</fullName>
    </submittedName>
</protein>
<dbReference type="Proteomes" id="UP000571017">
    <property type="component" value="Unassembled WGS sequence"/>
</dbReference>
<dbReference type="InterPro" id="IPR000073">
    <property type="entry name" value="AB_hydrolase_1"/>
</dbReference>
<evidence type="ECO:0000259" key="1">
    <source>
        <dbReference type="Pfam" id="PF00561"/>
    </source>
</evidence>
<proteinExistence type="predicted"/>
<dbReference type="GO" id="GO:0016787">
    <property type="term" value="F:hydrolase activity"/>
    <property type="evidence" value="ECO:0007669"/>
    <property type="project" value="UniProtKB-KW"/>
</dbReference>
<evidence type="ECO:0000313" key="2">
    <source>
        <dbReference type="EMBL" id="MBA2176646.1"/>
    </source>
</evidence>
<name>A0A838CYU2_9BACI</name>
<keyword evidence="3" id="KW-1185">Reference proteome</keyword>
<dbReference type="AlphaFoldDB" id="A0A838CYU2"/>
<keyword evidence="2" id="KW-0378">Hydrolase</keyword>
<comment type="caution">
    <text evidence="2">The sequence shown here is derived from an EMBL/GenBank/DDBJ whole genome shotgun (WGS) entry which is preliminary data.</text>
</comment>
<dbReference type="PANTHER" id="PTHR43798">
    <property type="entry name" value="MONOACYLGLYCEROL LIPASE"/>
    <property type="match status" value="1"/>
</dbReference>
<dbReference type="Gene3D" id="3.40.50.1820">
    <property type="entry name" value="alpha/beta hydrolase"/>
    <property type="match status" value="1"/>
</dbReference>